<evidence type="ECO:0000313" key="1">
    <source>
        <dbReference type="EMBL" id="KAK3705689.1"/>
    </source>
</evidence>
<dbReference type="Proteomes" id="UP001283361">
    <property type="component" value="Unassembled WGS sequence"/>
</dbReference>
<name>A0AAE0XRR5_9GAST</name>
<dbReference type="AlphaFoldDB" id="A0AAE0XRR5"/>
<evidence type="ECO:0000313" key="2">
    <source>
        <dbReference type="Proteomes" id="UP001283361"/>
    </source>
</evidence>
<comment type="caution">
    <text evidence="1">The sequence shown here is derived from an EMBL/GenBank/DDBJ whole genome shotgun (WGS) entry which is preliminary data.</text>
</comment>
<proteinExistence type="predicted"/>
<gene>
    <name evidence="1" type="ORF">RRG08_063165</name>
</gene>
<accession>A0AAE0XRR5</accession>
<reference evidence="1" key="1">
    <citation type="journal article" date="2023" name="G3 (Bethesda)">
        <title>A reference genome for the long-term kleptoplast-retaining sea slug Elysia crispata morphotype clarki.</title>
        <authorList>
            <person name="Eastman K.E."/>
            <person name="Pendleton A.L."/>
            <person name="Shaikh M.A."/>
            <person name="Suttiyut T."/>
            <person name="Ogas R."/>
            <person name="Tomko P."/>
            <person name="Gavelis G."/>
            <person name="Widhalm J.R."/>
            <person name="Wisecaver J.H."/>
        </authorList>
    </citation>
    <scope>NUCLEOTIDE SEQUENCE</scope>
    <source>
        <strain evidence="1">ECLA1</strain>
    </source>
</reference>
<keyword evidence="2" id="KW-1185">Reference proteome</keyword>
<dbReference type="EMBL" id="JAWDGP010007767">
    <property type="protein sequence ID" value="KAK3705689.1"/>
    <property type="molecule type" value="Genomic_DNA"/>
</dbReference>
<sequence length="75" mass="7979">MTLGDGDDGSVGDLEMEMMGQSGTNIELDGAMTLEMGEMLMGQWHFNIELMGPMTLGDGDDGSVALHEQEPDGTK</sequence>
<organism evidence="1 2">
    <name type="scientific">Elysia crispata</name>
    <name type="common">lettuce slug</name>
    <dbReference type="NCBI Taxonomy" id="231223"/>
    <lineage>
        <taxon>Eukaryota</taxon>
        <taxon>Metazoa</taxon>
        <taxon>Spiralia</taxon>
        <taxon>Lophotrochozoa</taxon>
        <taxon>Mollusca</taxon>
        <taxon>Gastropoda</taxon>
        <taxon>Heterobranchia</taxon>
        <taxon>Euthyneura</taxon>
        <taxon>Panpulmonata</taxon>
        <taxon>Sacoglossa</taxon>
        <taxon>Placobranchoidea</taxon>
        <taxon>Plakobranchidae</taxon>
        <taxon>Elysia</taxon>
    </lineage>
</organism>
<protein>
    <submittedName>
        <fullName evidence="1">Uncharacterized protein</fullName>
    </submittedName>
</protein>